<dbReference type="HAMAP" id="MF_00131">
    <property type="entry name" value="Trp_synth_alpha"/>
    <property type="match status" value="1"/>
</dbReference>
<dbReference type="SUPFAM" id="SSF51366">
    <property type="entry name" value="Ribulose-phoshate binding barrel"/>
    <property type="match status" value="1"/>
</dbReference>
<evidence type="ECO:0000256" key="8">
    <source>
        <dbReference type="ARBA" id="ARBA00022822"/>
    </source>
</evidence>
<dbReference type="PROSITE" id="PS00168">
    <property type="entry name" value="TRP_SYNTHASE_BETA"/>
    <property type="match status" value="1"/>
</dbReference>
<dbReference type="EC" id="4.2.1.20" evidence="5 13"/>
<dbReference type="InterPro" id="IPR001926">
    <property type="entry name" value="TrpB-like_PALP"/>
</dbReference>
<keyword evidence="10 13" id="KW-0057">Aromatic amino acid biosynthesis</keyword>
<evidence type="ECO:0000256" key="11">
    <source>
        <dbReference type="ARBA" id="ARBA00023239"/>
    </source>
</evidence>
<dbReference type="STRING" id="40296.A0A0A2KMU8"/>
<keyword evidence="11 13" id="KW-0456">Lyase</keyword>
<proteinExistence type="inferred from homology"/>
<dbReference type="InterPro" id="IPR011060">
    <property type="entry name" value="RibuloseP-bd_barrel"/>
</dbReference>
<dbReference type="Gene3D" id="3.40.50.1100">
    <property type="match status" value="2"/>
</dbReference>
<dbReference type="GO" id="GO:0005737">
    <property type="term" value="C:cytoplasm"/>
    <property type="evidence" value="ECO:0007669"/>
    <property type="project" value="TreeGrafter"/>
</dbReference>
<evidence type="ECO:0000256" key="10">
    <source>
        <dbReference type="ARBA" id="ARBA00023141"/>
    </source>
</evidence>
<dbReference type="NCBIfam" id="TIGR00262">
    <property type="entry name" value="trpA"/>
    <property type="match status" value="1"/>
</dbReference>
<protein>
    <recommendedName>
        <fullName evidence="6 13">Tryptophan synthase</fullName>
        <ecNumber evidence="5 13">4.2.1.20</ecNumber>
    </recommendedName>
</protein>
<comment type="similarity">
    <text evidence="3">In the C-terminal section; belongs to the TrpB family.</text>
</comment>
<comment type="caution">
    <text evidence="15">The sequence shown here is derived from an EMBL/GenBank/DDBJ whole genome shotgun (WGS) entry which is preliminary data.</text>
</comment>
<evidence type="ECO:0000256" key="3">
    <source>
        <dbReference type="ARBA" id="ARBA00005761"/>
    </source>
</evidence>
<comment type="cofactor">
    <cofactor evidence="1 13">
        <name>pyridoxal 5'-phosphate</name>
        <dbReference type="ChEBI" id="CHEBI:597326"/>
    </cofactor>
</comment>
<dbReference type="Proteomes" id="UP000030104">
    <property type="component" value="Unassembled WGS sequence"/>
</dbReference>
<dbReference type="InterPro" id="IPR002028">
    <property type="entry name" value="Trp_synthase_suA"/>
</dbReference>
<evidence type="ECO:0000256" key="13">
    <source>
        <dbReference type="RuleBase" id="RU003663"/>
    </source>
</evidence>
<dbReference type="EMBL" id="JQGA01001488">
    <property type="protein sequence ID" value="KGO65650.1"/>
    <property type="molecule type" value="Genomic_DNA"/>
</dbReference>
<dbReference type="CDD" id="cd06446">
    <property type="entry name" value="Trp-synth_B"/>
    <property type="match status" value="1"/>
</dbReference>
<dbReference type="UniPathway" id="UPA00035">
    <property type="reaction ID" value="UER00044"/>
</dbReference>
<dbReference type="NCBIfam" id="TIGR00263">
    <property type="entry name" value="trpB"/>
    <property type="match status" value="1"/>
</dbReference>
<dbReference type="SUPFAM" id="SSF53686">
    <property type="entry name" value="Tryptophan synthase beta subunit-like PLP-dependent enzymes"/>
    <property type="match status" value="1"/>
</dbReference>
<comment type="similarity">
    <text evidence="4">In the N-terminal section; belongs to the TrpA family.</text>
</comment>
<sequence>MEAIKEAFAKCKASNRAALITYVTAGYPTVSETPGIMLSMQAGGVDIIELGIPFTDSVTEDSTIRQANAKALENGVQISHILQMVKSARTQGLAVPVLLIGYYKPVREHPYGEEKLLRDCKAAGVDGLIIVDLPTENTVQFYVRCKSKGLSYIPLVSSSTPNVQIEMICNMADSFICIVSRMGISGAHEKPYGRVAHLVDRVNEHTGSSVPIAVGFGVDTRQEFIDLSRAADGIVIGSPIVYILGNAAPGTGAQKVKGYCLRVSGRTENQIVITERRKQANQPMSSTTVYLSYDGAGDTPEDTNKATNISGINTHLGAFSGQYVPESLMEGLTELEDGFKAANADPTFWAEINSYAAYANRPSSLHLAPRLTAHAGGARIWLKREDLNHTGSHKINNALGQILLARRLGKTSIIAETGAGQHGVATATLCAQFGMKCTIFMGSEDFEREALTVLHMRILGAVVVPVDAMCSGEKGTLRDAVNEAFRVWAMEVKTTHFVIGSAFGPHPYPTIVRTFQTVIGTETRNQFGAMNAGRLPDAVVACVGGGSNAVGMFYPFLGDSSVALVGVEAGGGRSMAEQHSASLGRESVGVLHGMRTFLSWDEDGENGHTHHVSAGLDYPGVGPELSSWKESGRATFIRANDPDVMVAFSLLSQLEGVMPALESSYAVAGAVCVAKELGPGRDVVICLSGRGDKDVETVAHIVSALRVDDVD</sequence>
<evidence type="ECO:0000256" key="4">
    <source>
        <dbReference type="ARBA" id="ARBA00006095"/>
    </source>
</evidence>
<dbReference type="InterPro" id="IPR013785">
    <property type="entry name" value="Aldolase_TIM"/>
</dbReference>
<dbReference type="PhylomeDB" id="A0A0A2KMU8"/>
<dbReference type="Gene3D" id="3.20.20.70">
    <property type="entry name" value="Aldolase class I"/>
    <property type="match status" value="1"/>
</dbReference>
<dbReference type="AlphaFoldDB" id="A0A0A2KMU8"/>
<evidence type="ECO:0000256" key="2">
    <source>
        <dbReference type="ARBA" id="ARBA00004733"/>
    </source>
</evidence>
<dbReference type="PANTHER" id="PTHR48077:SF3">
    <property type="entry name" value="TRYPTOPHAN SYNTHASE"/>
    <property type="match status" value="1"/>
</dbReference>
<evidence type="ECO:0000256" key="12">
    <source>
        <dbReference type="ARBA" id="ARBA00049047"/>
    </source>
</evidence>
<dbReference type="Pfam" id="PF00290">
    <property type="entry name" value="Trp_syntA"/>
    <property type="match status" value="1"/>
</dbReference>
<dbReference type="InterPro" id="IPR023026">
    <property type="entry name" value="Trp_synth_beta/beta-like"/>
</dbReference>
<dbReference type="HAMAP" id="MF_00133">
    <property type="entry name" value="Trp_synth_beta"/>
    <property type="match status" value="1"/>
</dbReference>
<dbReference type="InterPro" id="IPR006653">
    <property type="entry name" value="Trp_synth_b_CS"/>
</dbReference>
<dbReference type="Pfam" id="PF00291">
    <property type="entry name" value="PALP"/>
    <property type="match status" value="1"/>
</dbReference>
<evidence type="ECO:0000256" key="5">
    <source>
        <dbReference type="ARBA" id="ARBA00012043"/>
    </source>
</evidence>
<dbReference type="InterPro" id="IPR036052">
    <property type="entry name" value="TrpB-like_PALP_sf"/>
</dbReference>
<dbReference type="CDD" id="cd04724">
    <property type="entry name" value="Tryptophan_synthase_alpha"/>
    <property type="match status" value="1"/>
</dbReference>
<organism evidence="15 16">
    <name type="scientific">Penicillium italicum</name>
    <name type="common">Blue mold</name>
    <dbReference type="NCBI Taxonomy" id="40296"/>
    <lineage>
        <taxon>Eukaryota</taxon>
        <taxon>Fungi</taxon>
        <taxon>Dikarya</taxon>
        <taxon>Ascomycota</taxon>
        <taxon>Pezizomycotina</taxon>
        <taxon>Eurotiomycetes</taxon>
        <taxon>Eurotiomycetidae</taxon>
        <taxon>Eurotiales</taxon>
        <taxon>Aspergillaceae</taxon>
        <taxon>Penicillium</taxon>
    </lineage>
</organism>
<evidence type="ECO:0000313" key="15">
    <source>
        <dbReference type="EMBL" id="KGO65650.1"/>
    </source>
</evidence>
<accession>A0A0A2KMU8</accession>
<dbReference type="PANTHER" id="PTHR48077">
    <property type="entry name" value="TRYPTOPHAN SYNTHASE-RELATED"/>
    <property type="match status" value="1"/>
</dbReference>
<comment type="pathway">
    <text evidence="2 13">Amino-acid biosynthesis; L-tryptophan biosynthesis; L-tryptophan from chorismate: step 5/5.</text>
</comment>
<evidence type="ECO:0000256" key="9">
    <source>
        <dbReference type="ARBA" id="ARBA00022898"/>
    </source>
</evidence>
<keyword evidence="16" id="KW-1185">Reference proteome</keyword>
<keyword evidence="8 13" id="KW-0822">Tryptophan biosynthesis</keyword>
<dbReference type="FunFam" id="3.40.50.1100:FF:000004">
    <property type="entry name" value="Tryptophan synthase beta chain"/>
    <property type="match status" value="1"/>
</dbReference>
<comment type="catalytic activity">
    <reaction evidence="12 13">
        <text>(1S,2R)-1-C-(indol-3-yl)glycerol 3-phosphate + L-serine = D-glyceraldehyde 3-phosphate + L-tryptophan + H2O</text>
        <dbReference type="Rhea" id="RHEA:10532"/>
        <dbReference type="ChEBI" id="CHEBI:15377"/>
        <dbReference type="ChEBI" id="CHEBI:33384"/>
        <dbReference type="ChEBI" id="CHEBI:57912"/>
        <dbReference type="ChEBI" id="CHEBI:58866"/>
        <dbReference type="ChEBI" id="CHEBI:59776"/>
        <dbReference type="EC" id="4.2.1.20"/>
    </reaction>
</comment>
<dbReference type="HOGENOM" id="CLU_016734_1_2_1"/>
<dbReference type="OrthoDB" id="10050244at2759"/>
<keyword evidence="7 13" id="KW-0028">Amino-acid biosynthesis</keyword>
<evidence type="ECO:0000256" key="1">
    <source>
        <dbReference type="ARBA" id="ARBA00001933"/>
    </source>
</evidence>
<keyword evidence="9 13" id="KW-0663">Pyridoxal phosphate</keyword>
<evidence type="ECO:0000256" key="6">
    <source>
        <dbReference type="ARBA" id="ARBA00018724"/>
    </source>
</evidence>
<name>A0A0A2KMU8_PENIT</name>
<dbReference type="InterPro" id="IPR006654">
    <property type="entry name" value="Trp_synth_beta"/>
</dbReference>
<gene>
    <name evidence="15" type="ORF">PITC_007680</name>
</gene>
<evidence type="ECO:0000259" key="14">
    <source>
        <dbReference type="Pfam" id="PF00291"/>
    </source>
</evidence>
<evidence type="ECO:0000313" key="16">
    <source>
        <dbReference type="Proteomes" id="UP000030104"/>
    </source>
</evidence>
<feature type="domain" description="Tryptophan synthase beta chain-like PALP" evidence="14">
    <location>
        <begin position="359"/>
        <end position="689"/>
    </location>
</feature>
<reference evidence="15 16" key="1">
    <citation type="journal article" date="2015" name="Mol. Plant Microbe Interact.">
        <title>Genome, transcriptome, and functional analyses of Penicillium expansum provide new insights into secondary metabolism and pathogenicity.</title>
        <authorList>
            <person name="Ballester A.R."/>
            <person name="Marcet-Houben M."/>
            <person name="Levin E."/>
            <person name="Sela N."/>
            <person name="Selma-Lazaro C."/>
            <person name="Carmona L."/>
            <person name="Wisniewski M."/>
            <person name="Droby S."/>
            <person name="Gonzalez-Candelas L."/>
            <person name="Gabaldon T."/>
        </authorList>
    </citation>
    <scope>NUCLEOTIDE SEQUENCE [LARGE SCALE GENOMIC DNA]</scope>
    <source>
        <strain evidence="15 16">PHI-1</strain>
    </source>
</reference>
<dbReference type="GO" id="GO:0004834">
    <property type="term" value="F:tryptophan synthase activity"/>
    <property type="evidence" value="ECO:0007669"/>
    <property type="project" value="UniProtKB-EC"/>
</dbReference>
<evidence type="ECO:0000256" key="7">
    <source>
        <dbReference type="ARBA" id="ARBA00022605"/>
    </source>
</evidence>